<evidence type="ECO:0000313" key="2">
    <source>
        <dbReference type="Proteomes" id="UP000812966"/>
    </source>
</evidence>
<evidence type="ECO:0000313" key="1">
    <source>
        <dbReference type="EMBL" id="KAG7553541.1"/>
    </source>
</evidence>
<sequence>MGTPVGNAALLTAAELVYANDLLVDNIYAYLADEPPIMNFTEWGQYAVRSCAILHKAGYARAAKHFYKEVPERMIRRMIKANHDPQRIRYLFDSVKQLSVREADIDTNPDGEWEVGSTCWLSRLKNVERVCLYDAWESGRHDNPHLGPPIMIVHETHVIAGRMLELAALRRWSYRLHPRTAMTGLLPTIADSEGLSSVAIEISESADWRAIPYDSSLSDEEDLDEICVQAGNASAYEWRGAGELMLIAAVNKVRLEDGDSSLFANLKRVDISGSHGLTLDDLTRLLAISPNLKQLRTAIHRAPESQIFETWLSAHADQLQEVNLQNADLAWLPRLINCRVVELRISDKMINLRDESSVVSATTKISITSRIRHLKIRIGKPPLDVNPITFAEFLISCSSKDTTFMFHVCSDAPAAIRWQSEVRSAFAAFTGRVHLVSDGWMDSLDCDHSDTTDSEAEM</sequence>
<gene>
    <name evidence="1" type="ORF">FFLO_03048</name>
</gene>
<organism evidence="1 2">
    <name type="scientific">Filobasidium floriforme</name>
    <dbReference type="NCBI Taxonomy" id="5210"/>
    <lineage>
        <taxon>Eukaryota</taxon>
        <taxon>Fungi</taxon>
        <taxon>Dikarya</taxon>
        <taxon>Basidiomycota</taxon>
        <taxon>Agaricomycotina</taxon>
        <taxon>Tremellomycetes</taxon>
        <taxon>Filobasidiales</taxon>
        <taxon>Filobasidiaceae</taxon>
        <taxon>Filobasidium</taxon>
    </lineage>
</organism>
<accession>A0A8K0JLG4</accession>
<comment type="caution">
    <text evidence="1">The sequence shown here is derived from an EMBL/GenBank/DDBJ whole genome shotgun (WGS) entry which is preliminary data.</text>
</comment>
<name>A0A8K0JLG4_9TREE</name>
<dbReference type="Proteomes" id="UP000812966">
    <property type="component" value="Unassembled WGS sequence"/>
</dbReference>
<keyword evidence="2" id="KW-1185">Reference proteome</keyword>
<protein>
    <submittedName>
        <fullName evidence="1">Uncharacterized protein</fullName>
    </submittedName>
</protein>
<reference evidence="1" key="1">
    <citation type="submission" date="2020-04" db="EMBL/GenBank/DDBJ databases">
        <title>Analysis of mating type loci in Filobasidium floriforme.</title>
        <authorList>
            <person name="Nowrousian M."/>
        </authorList>
    </citation>
    <scope>NUCLEOTIDE SEQUENCE</scope>
    <source>
        <strain evidence="1">CBS 6242</strain>
    </source>
</reference>
<dbReference type="AlphaFoldDB" id="A0A8K0JLG4"/>
<proteinExistence type="predicted"/>
<dbReference type="EMBL" id="JABELV010000053">
    <property type="protein sequence ID" value="KAG7553541.1"/>
    <property type="molecule type" value="Genomic_DNA"/>
</dbReference>